<sequence length="223" mass="24824">MSQGADMHEDSATETRNGVGSFRYYRADDRWEWSDEVARMHGYEPGSIEPTTDLIMSHKHPDDAAKVALLLESMSGKGDPFSSSHRIIDTAGRTRNVLVVGQQLHDETGAVIGNEGFYVDLSTLGPEQSVDAAIADFTANRSQIEQAKGILMAIYKISADHAFDILVWRSQETNTKLRKLVAQIIEDFTTELNVPASVRERADHLLLTAHKRIGRRLVESTDE</sequence>
<dbReference type="Proteomes" id="UP000220914">
    <property type="component" value="Unassembled WGS sequence"/>
</dbReference>
<dbReference type="SUPFAM" id="SSF55785">
    <property type="entry name" value="PYP-like sensor domain (PAS domain)"/>
    <property type="match status" value="1"/>
</dbReference>
<dbReference type="SMART" id="SM01012">
    <property type="entry name" value="ANTAR"/>
    <property type="match status" value="1"/>
</dbReference>
<keyword evidence="4" id="KW-1185">Reference proteome</keyword>
<dbReference type="InterPro" id="IPR035965">
    <property type="entry name" value="PAS-like_dom_sf"/>
</dbReference>
<dbReference type="AlphaFoldDB" id="A0A2A7NCJ3"/>
<dbReference type="InterPro" id="IPR036388">
    <property type="entry name" value="WH-like_DNA-bd_sf"/>
</dbReference>
<feature type="domain" description="ANTAR" evidence="1">
    <location>
        <begin position="124"/>
        <end position="185"/>
    </location>
</feature>
<evidence type="ECO:0000313" key="3">
    <source>
        <dbReference type="EMBL" id="PEG41755.1"/>
    </source>
</evidence>
<proteinExistence type="predicted"/>
<dbReference type="EMBL" id="PDCP01000005">
    <property type="protein sequence ID" value="PEG41755.1"/>
    <property type="molecule type" value="Genomic_DNA"/>
</dbReference>
<dbReference type="InterPro" id="IPR013655">
    <property type="entry name" value="PAS_fold_3"/>
</dbReference>
<evidence type="ECO:0000313" key="5">
    <source>
        <dbReference type="Proteomes" id="UP000465302"/>
    </source>
</evidence>
<accession>A0A2A7NCJ3</accession>
<reference evidence="2 5" key="2">
    <citation type="journal article" date="2019" name="Emerg. Microbes Infect.">
        <title>Comprehensive subspecies identification of 175 nontuberculous mycobacteria species based on 7547 genomic profiles.</title>
        <authorList>
            <person name="Matsumoto Y."/>
            <person name="Kinjo T."/>
            <person name="Motooka D."/>
            <person name="Nabeya D."/>
            <person name="Jung N."/>
            <person name="Uechi K."/>
            <person name="Horii T."/>
            <person name="Iida T."/>
            <person name="Fujita J."/>
            <person name="Nakamura S."/>
        </authorList>
    </citation>
    <scope>NUCLEOTIDE SEQUENCE [LARGE SCALE GENOMIC DNA]</scope>
    <source>
        <strain evidence="2 5">JCM 6377</strain>
    </source>
</reference>
<organism evidence="3 4">
    <name type="scientific">Mycolicibacterium agri</name>
    <name type="common">Mycobacterium agri</name>
    <dbReference type="NCBI Taxonomy" id="36811"/>
    <lineage>
        <taxon>Bacteria</taxon>
        <taxon>Bacillati</taxon>
        <taxon>Actinomycetota</taxon>
        <taxon>Actinomycetes</taxon>
        <taxon>Mycobacteriales</taxon>
        <taxon>Mycobacteriaceae</taxon>
        <taxon>Mycolicibacterium</taxon>
    </lineage>
</organism>
<dbReference type="GO" id="GO:0003723">
    <property type="term" value="F:RNA binding"/>
    <property type="evidence" value="ECO:0007669"/>
    <property type="project" value="InterPro"/>
</dbReference>
<dbReference type="PROSITE" id="PS50921">
    <property type="entry name" value="ANTAR"/>
    <property type="match status" value="1"/>
</dbReference>
<protein>
    <submittedName>
        <fullName evidence="2 3">Transcription antitermination regulator</fullName>
    </submittedName>
</protein>
<evidence type="ECO:0000313" key="4">
    <source>
        <dbReference type="Proteomes" id="UP000220914"/>
    </source>
</evidence>
<evidence type="ECO:0000313" key="2">
    <source>
        <dbReference type="EMBL" id="GFG49998.1"/>
    </source>
</evidence>
<name>A0A2A7NCJ3_MYCAG</name>
<dbReference type="Gene3D" id="1.10.10.10">
    <property type="entry name" value="Winged helix-like DNA-binding domain superfamily/Winged helix DNA-binding domain"/>
    <property type="match status" value="1"/>
</dbReference>
<dbReference type="Gene3D" id="3.30.450.20">
    <property type="entry name" value="PAS domain"/>
    <property type="match status" value="1"/>
</dbReference>
<dbReference type="Pfam" id="PF03861">
    <property type="entry name" value="ANTAR"/>
    <property type="match status" value="1"/>
</dbReference>
<dbReference type="InterPro" id="IPR005561">
    <property type="entry name" value="ANTAR"/>
</dbReference>
<dbReference type="Pfam" id="PF08447">
    <property type="entry name" value="PAS_3"/>
    <property type="match status" value="1"/>
</dbReference>
<reference evidence="3 4" key="1">
    <citation type="submission" date="2017-10" db="EMBL/GenBank/DDBJ databases">
        <title>The new phylogeny of genus Mycobacterium.</title>
        <authorList>
            <person name="Tortoli E."/>
            <person name="Trovato A."/>
            <person name="Cirillo D.M."/>
        </authorList>
    </citation>
    <scope>NUCLEOTIDE SEQUENCE [LARGE SCALE GENOMIC DNA]</scope>
    <source>
        <strain evidence="3 4">CCUG37673</strain>
    </source>
</reference>
<dbReference type="OrthoDB" id="3787288at2"/>
<evidence type="ECO:0000259" key="1">
    <source>
        <dbReference type="PROSITE" id="PS50921"/>
    </source>
</evidence>
<reference evidence="2" key="3">
    <citation type="submission" date="2020-02" db="EMBL/GenBank/DDBJ databases">
        <authorList>
            <person name="Matsumoto Y."/>
            <person name="Motooka D."/>
            <person name="Nakamura S."/>
        </authorList>
    </citation>
    <scope>NUCLEOTIDE SEQUENCE</scope>
    <source>
        <strain evidence="2">JCM 6377</strain>
    </source>
</reference>
<dbReference type="RefSeq" id="WP_097938533.1">
    <property type="nucleotide sequence ID" value="NZ_BLKS01000001.1"/>
</dbReference>
<dbReference type="EMBL" id="BLKS01000001">
    <property type="protein sequence ID" value="GFG49998.1"/>
    <property type="molecule type" value="Genomic_DNA"/>
</dbReference>
<comment type="caution">
    <text evidence="3">The sequence shown here is derived from an EMBL/GenBank/DDBJ whole genome shotgun (WGS) entry which is preliminary data.</text>
</comment>
<gene>
    <name evidence="3" type="ORF">CQY20_04750</name>
    <name evidence="2" type="ORF">MAGR_14390</name>
</gene>
<dbReference type="Proteomes" id="UP000465302">
    <property type="component" value="Unassembled WGS sequence"/>
</dbReference>